<keyword evidence="1" id="KW-0732">Signal</keyword>
<dbReference type="PROSITE" id="PS51352">
    <property type="entry name" value="THIOREDOXIN_2"/>
    <property type="match status" value="1"/>
</dbReference>
<feature type="signal peptide" evidence="1">
    <location>
        <begin position="1"/>
        <end position="20"/>
    </location>
</feature>
<dbReference type="InterPro" id="IPR036249">
    <property type="entry name" value="Thioredoxin-like_sf"/>
</dbReference>
<dbReference type="Pfam" id="PF00085">
    <property type="entry name" value="Thioredoxin"/>
    <property type="match status" value="1"/>
</dbReference>
<proteinExistence type="predicted"/>
<dbReference type="InterPro" id="IPR013766">
    <property type="entry name" value="Thioredoxin_domain"/>
</dbReference>
<dbReference type="Gene3D" id="3.40.30.10">
    <property type="entry name" value="Glutaredoxin"/>
    <property type="match status" value="1"/>
</dbReference>
<evidence type="ECO:0000313" key="4">
    <source>
        <dbReference type="Proteomes" id="UP000199138"/>
    </source>
</evidence>
<accession>A0A1I7FVE4</accession>
<dbReference type="GO" id="GO:0016853">
    <property type="term" value="F:isomerase activity"/>
    <property type="evidence" value="ECO:0007669"/>
    <property type="project" value="UniProtKB-KW"/>
</dbReference>
<gene>
    <name evidence="3" type="ORF">SAMN05216480_102274</name>
</gene>
<dbReference type="EMBL" id="FPBK01000002">
    <property type="protein sequence ID" value="SFU40194.1"/>
    <property type="molecule type" value="Genomic_DNA"/>
</dbReference>
<reference evidence="4" key="1">
    <citation type="submission" date="2016-10" db="EMBL/GenBank/DDBJ databases">
        <authorList>
            <person name="Varghese N."/>
            <person name="Submissions S."/>
        </authorList>
    </citation>
    <scope>NUCLEOTIDE SEQUENCE [LARGE SCALE GENOMIC DNA]</scope>
    <source>
        <strain evidence="4">CGMCC 1.12333</strain>
    </source>
</reference>
<dbReference type="PROSITE" id="PS51257">
    <property type="entry name" value="PROKAR_LIPOPROTEIN"/>
    <property type="match status" value="1"/>
</dbReference>
<organism evidence="3 4">
    <name type="scientific">Pustulibacterium marinum</name>
    <dbReference type="NCBI Taxonomy" id="1224947"/>
    <lineage>
        <taxon>Bacteria</taxon>
        <taxon>Pseudomonadati</taxon>
        <taxon>Bacteroidota</taxon>
        <taxon>Flavobacteriia</taxon>
        <taxon>Flavobacteriales</taxon>
        <taxon>Flavobacteriaceae</taxon>
        <taxon>Pustulibacterium</taxon>
    </lineage>
</organism>
<protein>
    <submittedName>
        <fullName evidence="3">Thiol-disulfide isomerase or thioredoxin</fullName>
    </submittedName>
</protein>
<evidence type="ECO:0000313" key="3">
    <source>
        <dbReference type="EMBL" id="SFU40194.1"/>
    </source>
</evidence>
<dbReference type="SUPFAM" id="SSF52833">
    <property type="entry name" value="Thioredoxin-like"/>
    <property type="match status" value="1"/>
</dbReference>
<keyword evidence="3" id="KW-0413">Isomerase</keyword>
<dbReference type="OrthoDB" id="6398367at2"/>
<dbReference type="RefSeq" id="WP_093024001.1">
    <property type="nucleotide sequence ID" value="NZ_FPBK01000002.1"/>
</dbReference>
<dbReference type="STRING" id="1224947.SAMN05216480_102274"/>
<evidence type="ECO:0000256" key="1">
    <source>
        <dbReference type="SAM" id="SignalP"/>
    </source>
</evidence>
<evidence type="ECO:0000259" key="2">
    <source>
        <dbReference type="PROSITE" id="PS51352"/>
    </source>
</evidence>
<feature type="domain" description="Thioredoxin" evidence="2">
    <location>
        <begin position="25"/>
        <end position="171"/>
    </location>
</feature>
<dbReference type="AlphaFoldDB" id="A0A1I7FVE4"/>
<name>A0A1I7FVE4_9FLAO</name>
<dbReference type="CDD" id="cd02947">
    <property type="entry name" value="TRX_family"/>
    <property type="match status" value="1"/>
</dbReference>
<keyword evidence="4" id="KW-1185">Reference proteome</keyword>
<sequence length="178" mass="20307">MKGIAYILLCCILFSCGSKAGLITNEDATTVNPVADPDLVGPIKRATLEDDYNWFDEEYTSYKVDETAAKTIKPYLEDVTVKIFMGTWCHDSQQQVPHFFKIMDQINFKAVEVYGLTTDKTSPEGLEDQYNIINVPTFIFFKDGEEINRMVEYPLNTLEKDMVAIFTTDTYENPYAGF</sequence>
<dbReference type="Proteomes" id="UP000199138">
    <property type="component" value="Unassembled WGS sequence"/>
</dbReference>
<feature type="chain" id="PRO_5011527857" evidence="1">
    <location>
        <begin position="21"/>
        <end position="178"/>
    </location>
</feature>